<proteinExistence type="predicted"/>
<keyword evidence="2" id="KW-1185">Reference proteome</keyword>
<dbReference type="OrthoDB" id="1294659at2759"/>
<protein>
    <submittedName>
        <fullName evidence="1">Uncharacterized protein</fullName>
    </submittedName>
</protein>
<comment type="caution">
    <text evidence="1">The sequence shown here is derived from an EMBL/GenBank/DDBJ whole genome shotgun (WGS) entry which is preliminary data.</text>
</comment>
<reference evidence="1 2" key="1">
    <citation type="submission" date="2020-09" db="EMBL/GenBank/DDBJ databases">
        <title>De no assembly of potato wild relative species, Solanum commersonii.</title>
        <authorList>
            <person name="Cho K."/>
        </authorList>
    </citation>
    <scope>NUCLEOTIDE SEQUENCE [LARGE SCALE GENOMIC DNA]</scope>
    <source>
        <strain evidence="1">LZ3.2</strain>
        <tissue evidence="1">Leaf</tissue>
    </source>
</reference>
<evidence type="ECO:0000313" key="2">
    <source>
        <dbReference type="Proteomes" id="UP000824120"/>
    </source>
</evidence>
<evidence type="ECO:0000313" key="1">
    <source>
        <dbReference type="EMBL" id="KAG5586276.1"/>
    </source>
</evidence>
<organism evidence="1 2">
    <name type="scientific">Solanum commersonii</name>
    <name type="common">Commerson's wild potato</name>
    <name type="synonym">Commerson's nightshade</name>
    <dbReference type="NCBI Taxonomy" id="4109"/>
    <lineage>
        <taxon>Eukaryota</taxon>
        <taxon>Viridiplantae</taxon>
        <taxon>Streptophyta</taxon>
        <taxon>Embryophyta</taxon>
        <taxon>Tracheophyta</taxon>
        <taxon>Spermatophyta</taxon>
        <taxon>Magnoliopsida</taxon>
        <taxon>eudicotyledons</taxon>
        <taxon>Gunneridae</taxon>
        <taxon>Pentapetalae</taxon>
        <taxon>asterids</taxon>
        <taxon>lamiids</taxon>
        <taxon>Solanales</taxon>
        <taxon>Solanaceae</taxon>
        <taxon>Solanoideae</taxon>
        <taxon>Solaneae</taxon>
        <taxon>Solanum</taxon>
    </lineage>
</organism>
<sequence>MTSEVSHRHQKRSKHITSAPFSFSFVQDSNFTTTILPTEIITEILLRISVKPHFKFRKLKKRPSSRTSSFYIYGFGYDELHDDYKKLHWAITNKYSSYHNDCGIFLVDLANGRRKEMENPCYGQGNFDLTPYLGVLGNDLSMICHPLMTHADVWVMKEYGVKESWTKMFNIKCVGYCFFGPHFCMSSEGEISFKNGSSIIICNPKDDSMRFQEVTNCSQLIDAKFYIKRLVWPFVVEHTRNATTSKATHN</sequence>
<name>A0A9J5XG93_SOLCO</name>
<dbReference type="Proteomes" id="UP000824120">
    <property type="component" value="Chromosome 9"/>
</dbReference>
<dbReference type="EMBL" id="JACXVP010000009">
    <property type="protein sequence ID" value="KAG5586276.1"/>
    <property type="molecule type" value="Genomic_DNA"/>
</dbReference>
<gene>
    <name evidence="1" type="ORF">H5410_046710</name>
</gene>
<dbReference type="AlphaFoldDB" id="A0A9J5XG93"/>
<accession>A0A9J5XG93</accession>